<keyword evidence="3 5" id="KW-0949">S-adenosyl-L-methionine</keyword>
<dbReference type="EMBL" id="CAJVPJ010000397">
    <property type="protein sequence ID" value="CAG8520474.1"/>
    <property type="molecule type" value="Genomic_DNA"/>
</dbReference>
<feature type="binding site" evidence="5">
    <location>
        <position position="187"/>
    </location>
    <ligand>
        <name>S-adenosyl-L-methionine</name>
        <dbReference type="ChEBI" id="CHEBI:59789"/>
    </ligand>
</feature>
<keyword evidence="2 5" id="KW-0808">Transferase</keyword>
<evidence type="ECO:0000256" key="4">
    <source>
        <dbReference type="ARBA" id="ARBA00022884"/>
    </source>
</evidence>
<evidence type="ECO:0000256" key="5">
    <source>
        <dbReference type="PROSITE-ProRule" id="PRU01023"/>
    </source>
</evidence>
<dbReference type="GO" id="GO:0008173">
    <property type="term" value="F:RNA methyltransferase activity"/>
    <property type="evidence" value="ECO:0007669"/>
    <property type="project" value="InterPro"/>
</dbReference>
<reference evidence="7" key="1">
    <citation type="submission" date="2021-06" db="EMBL/GenBank/DDBJ databases">
        <authorList>
            <person name="Kallberg Y."/>
            <person name="Tangrot J."/>
            <person name="Rosling A."/>
        </authorList>
    </citation>
    <scope>NUCLEOTIDE SEQUENCE</scope>
    <source>
        <strain evidence="7">IA702</strain>
    </source>
</reference>
<dbReference type="GO" id="GO:0001510">
    <property type="term" value="P:RNA methylation"/>
    <property type="evidence" value="ECO:0007669"/>
    <property type="project" value="InterPro"/>
</dbReference>
<comment type="caution">
    <text evidence="5">Lacks conserved residue(s) required for the propagation of feature annotation.</text>
</comment>
<dbReference type="Proteomes" id="UP000789572">
    <property type="component" value="Unassembled WGS sequence"/>
</dbReference>
<comment type="similarity">
    <text evidence="5">Belongs to the class I-like SAM-binding methyltransferase superfamily. RsmB/NOP family.</text>
</comment>
<dbReference type="InterPro" id="IPR001678">
    <property type="entry name" value="MeTrfase_RsmB-F_NOP2_dom"/>
</dbReference>
<name>A0A9N9A7R7_9GLOM</name>
<dbReference type="GO" id="GO:0003723">
    <property type="term" value="F:RNA binding"/>
    <property type="evidence" value="ECO:0007669"/>
    <property type="project" value="UniProtKB-UniRule"/>
</dbReference>
<dbReference type="AlphaFoldDB" id="A0A9N9A7R7"/>
<evidence type="ECO:0000256" key="1">
    <source>
        <dbReference type="ARBA" id="ARBA00022603"/>
    </source>
</evidence>
<feature type="domain" description="SAM-dependent MTase RsmB/NOP-type" evidence="6">
    <location>
        <begin position="19"/>
        <end position="355"/>
    </location>
</feature>
<evidence type="ECO:0000313" key="8">
    <source>
        <dbReference type="Proteomes" id="UP000789572"/>
    </source>
</evidence>
<feature type="binding site" evidence="5">
    <location>
        <position position="223"/>
    </location>
    <ligand>
        <name>S-adenosyl-L-methionine</name>
        <dbReference type="ChEBI" id="CHEBI:59789"/>
    </ligand>
</feature>
<organism evidence="7 8">
    <name type="scientific">Paraglomus occultum</name>
    <dbReference type="NCBI Taxonomy" id="144539"/>
    <lineage>
        <taxon>Eukaryota</taxon>
        <taxon>Fungi</taxon>
        <taxon>Fungi incertae sedis</taxon>
        <taxon>Mucoromycota</taxon>
        <taxon>Glomeromycotina</taxon>
        <taxon>Glomeromycetes</taxon>
        <taxon>Paraglomerales</taxon>
        <taxon>Paraglomeraceae</taxon>
        <taxon>Paraglomus</taxon>
    </lineage>
</organism>
<sequence length="357" mass="40207">MPVFPASFQKFLKENEIDPAVYEIKDLPRYIRINPRDQNPIDRNELEFQLGTTLYSVSGLDGFFRLDGNAKIVGCQAYKDGKIYGIDLSSAIAVYALDLEKGDHVLDLCCAPGAKLCMISDLLGTDGTGTVTGYRIGRARLFVADGTTFGVRAPSFLDPLRQETMRSSSRNWFGEELSEDLTILAVDNGSGTSIIKPFWAPKTLRTDPQKADDKYLYDKVLVDAECTHDGSVTHILKYEKWGWDVFEKNFMNPDRTESLRDLQRQLIVNGWSLLKPGGILVYSTCSLSRQQNEDVIGWFLSKYSDARLEEVPLTPQLRTAKIRRSQYDIDLSMTVRLDPICSNTSGFFVAKIRKPVV</sequence>
<dbReference type="PRINTS" id="PR02008">
    <property type="entry name" value="RCMTFAMILY"/>
</dbReference>
<evidence type="ECO:0000313" key="7">
    <source>
        <dbReference type="EMBL" id="CAG8520474.1"/>
    </source>
</evidence>
<proteinExistence type="inferred from homology"/>
<accession>A0A9N9A7R7</accession>
<keyword evidence="1 5" id="KW-0489">Methyltransferase</keyword>
<dbReference type="PANTHER" id="PTHR22807:SF16">
    <property type="entry name" value="SAM-DEPENDENT MTASE RSMB_NOP-TYPE DOMAIN-CONTAINING PROTEIN"/>
    <property type="match status" value="1"/>
</dbReference>
<gene>
    <name evidence="7" type="ORF">POCULU_LOCUS3545</name>
</gene>
<protein>
    <submittedName>
        <fullName evidence="7">4321_t:CDS:1</fullName>
    </submittedName>
</protein>
<keyword evidence="8" id="KW-1185">Reference proteome</keyword>
<dbReference type="InterPro" id="IPR023269">
    <property type="entry name" value="RCMT_subfamily_9"/>
</dbReference>
<dbReference type="InterPro" id="IPR029063">
    <property type="entry name" value="SAM-dependent_MTases_sf"/>
</dbReference>
<dbReference type="InterPro" id="IPR023267">
    <property type="entry name" value="RCMT"/>
</dbReference>
<keyword evidence="4 5" id="KW-0694">RNA-binding</keyword>
<dbReference type="PROSITE" id="PS51686">
    <property type="entry name" value="SAM_MT_RSMB_NOP"/>
    <property type="match status" value="1"/>
</dbReference>
<evidence type="ECO:0000259" key="6">
    <source>
        <dbReference type="PROSITE" id="PS51686"/>
    </source>
</evidence>
<dbReference type="SUPFAM" id="SSF53335">
    <property type="entry name" value="S-adenosyl-L-methionine-dependent methyltransferases"/>
    <property type="match status" value="1"/>
</dbReference>
<dbReference type="Gene3D" id="3.40.50.150">
    <property type="entry name" value="Vaccinia Virus protein VP39"/>
    <property type="match status" value="1"/>
</dbReference>
<dbReference type="PRINTS" id="PR02010">
    <property type="entry name" value="RCMT9"/>
</dbReference>
<dbReference type="PANTHER" id="PTHR22807">
    <property type="entry name" value="NOP2 YEAST -RELATED NOL1/NOP2/FMU SUN DOMAIN-CONTAINING"/>
    <property type="match status" value="1"/>
</dbReference>
<dbReference type="InterPro" id="IPR049560">
    <property type="entry name" value="MeTrfase_RsmB-F_NOP2_cat"/>
</dbReference>
<comment type="caution">
    <text evidence="7">The sequence shown here is derived from an EMBL/GenBank/DDBJ whole genome shotgun (WGS) entry which is preliminary data.</text>
</comment>
<dbReference type="OrthoDB" id="6093671at2759"/>
<evidence type="ECO:0000256" key="2">
    <source>
        <dbReference type="ARBA" id="ARBA00022679"/>
    </source>
</evidence>
<dbReference type="Pfam" id="PF01189">
    <property type="entry name" value="Methyltr_RsmB-F"/>
    <property type="match status" value="1"/>
</dbReference>
<feature type="active site" description="Nucleophile" evidence="5">
    <location>
        <position position="285"/>
    </location>
</feature>
<evidence type="ECO:0000256" key="3">
    <source>
        <dbReference type="ARBA" id="ARBA00022691"/>
    </source>
</evidence>